<keyword evidence="4" id="KW-1185">Reference proteome</keyword>
<feature type="region of interest" description="Disordered" evidence="1">
    <location>
        <begin position="101"/>
        <end position="121"/>
    </location>
</feature>
<feature type="signal peptide" evidence="2">
    <location>
        <begin position="1"/>
        <end position="27"/>
    </location>
</feature>
<feature type="chain" id="PRO_5016613508" evidence="2">
    <location>
        <begin position="28"/>
        <end position="147"/>
    </location>
</feature>
<dbReference type="PANTHER" id="PTHR35046:SF9">
    <property type="entry name" value="RNA-DIRECTED DNA POLYMERASE"/>
    <property type="match status" value="1"/>
</dbReference>
<evidence type="ECO:0000256" key="1">
    <source>
        <dbReference type="SAM" id="MobiDB-lite"/>
    </source>
</evidence>
<dbReference type="Gene3D" id="3.30.420.10">
    <property type="entry name" value="Ribonuclease H-like superfamily/Ribonuclease H"/>
    <property type="match status" value="1"/>
</dbReference>
<dbReference type="EMBL" id="QJKJ01003667">
    <property type="protein sequence ID" value="RDX97403.1"/>
    <property type="molecule type" value="Genomic_DNA"/>
</dbReference>
<evidence type="ECO:0000313" key="3">
    <source>
        <dbReference type="EMBL" id="RDX97403.1"/>
    </source>
</evidence>
<proteinExistence type="predicted"/>
<dbReference type="PANTHER" id="PTHR35046">
    <property type="entry name" value="ZINC KNUCKLE (CCHC-TYPE) FAMILY PROTEIN"/>
    <property type="match status" value="1"/>
</dbReference>
<keyword evidence="2" id="KW-0732">Signal</keyword>
<gene>
    <name evidence="3" type="ORF">CR513_19834</name>
</gene>
<feature type="compositionally biased region" description="Basic and acidic residues" evidence="1">
    <location>
        <begin position="102"/>
        <end position="121"/>
    </location>
</feature>
<sequence length="147" mass="17399">MVYLRPLFLRHFWKNLWCMLGTKLLFSTNCYPQMDGQTKMNDYHEFAYNRVVSSTSSHSPFELVYGFNPLSPLDLLSLPIVSYLVNDNGLTKAQFVKKLHEKSRSHMEKKREQYPKQENKGKKEKIFKEGDLVWVHLRKKVSSLKEI</sequence>
<dbReference type="GO" id="GO:0003676">
    <property type="term" value="F:nucleic acid binding"/>
    <property type="evidence" value="ECO:0007669"/>
    <property type="project" value="InterPro"/>
</dbReference>
<dbReference type="Proteomes" id="UP000257109">
    <property type="component" value="Unassembled WGS sequence"/>
</dbReference>
<dbReference type="OrthoDB" id="1935586at2759"/>
<protein>
    <submittedName>
        <fullName evidence="3">Uncharacterized protein</fullName>
    </submittedName>
</protein>
<dbReference type="InterPro" id="IPR036397">
    <property type="entry name" value="RNaseH_sf"/>
</dbReference>
<comment type="caution">
    <text evidence="3">The sequence shown here is derived from an EMBL/GenBank/DDBJ whole genome shotgun (WGS) entry which is preliminary data.</text>
</comment>
<accession>A0A371H424</accession>
<name>A0A371H424_MUCPR</name>
<reference evidence="3" key="1">
    <citation type="submission" date="2018-05" db="EMBL/GenBank/DDBJ databases">
        <title>Draft genome of Mucuna pruriens seed.</title>
        <authorList>
            <person name="Nnadi N.E."/>
            <person name="Vos R."/>
            <person name="Hasami M.H."/>
            <person name="Devisetty U.K."/>
            <person name="Aguiy J.C."/>
        </authorList>
    </citation>
    <scope>NUCLEOTIDE SEQUENCE [LARGE SCALE GENOMIC DNA]</scope>
    <source>
        <strain evidence="3">JCA_2017</strain>
    </source>
</reference>
<evidence type="ECO:0000313" key="4">
    <source>
        <dbReference type="Proteomes" id="UP000257109"/>
    </source>
</evidence>
<dbReference type="AlphaFoldDB" id="A0A371H424"/>
<organism evidence="3 4">
    <name type="scientific">Mucuna pruriens</name>
    <name type="common">Velvet bean</name>
    <name type="synonym">Dolichos pruriens</name>
    <dbReference type="NCBI Taxonomy" id="157652"/>
    <lineage>
        <taxon>Eukaryota</taxon>
        <taxon>Viridiplantae</taxon>
        <taxon>Streptophyta</taxon>
        <taxon>Embryophyta</taxon>
        <taxon>Tracheophyta</taxon>
        <taxon>Spermatophyta</taxon>
        <taxon>Magnoliopsida</taxon>
        <taxon>eudicotyledons</taxon>
        <taxon>Gunneridae</taxon>
        <taxon>Pentapetalae</taxon>
        <taxon>rosids</taxon>
        <taxon>fabids</taxon>
        <taxon>Fabales</taxon>
        <taxon>Fabaceae</taxon>
        <taxon>Papilionoideae</taxon>
        <taxon>50 kb inversion clade</taxon>
        <taxon>NPAAA clade</taxon>
        <taxon>indigoferoid/millettioid clade</taxon>
        <taxon>Phaseoleae</taxon>
        <taxon>Mucuna</taxon>
    </lineage>
</organism>
<feature type="non-terminal residue" evidence="3">
    <location>
        <position position="1"/>
    </location>
</feature>
<evidence type="ECO:0000256" key="2">
    <source>
        <dbReference type="SAM" id="SignalP"/>
    </source>
</evidence>